<dbReference type="Gene3D" id="1.20.5.110">
    <property type="match status" value="1"/>
</dbReference>
<evidence type="ECO:0000256" key="10">
    <source>
        <dbReference type="SAM" id="Phobius"/>
    </source>
</evidence>
<dbReference type="SUPFAM" id="SSF58038">
    <property type="entry name" value="SNARE fusion complex"/>
    <property type="match status" value="1"/>
</dbReference>
<evidence type="ECO:0000256" key="2">
    <source>
        <dbReference type="ARBA" id="ARBA00022448"/>
    </source>
</evidence>
<dbReference type="SUPFAM" id="SSF47661">
    <property type="entry name" value="t-snare proteins"/>
    <property type="match status" value="1"/>
</dbReference>
<dbReference type="Gene3D" id="1.20.58.90">
    <property type="match status" value="1"/>
</dbReference>
<comment type="similarity">
    <text evidence="1">Belongs to the syntaxin family.</text>
</comment>
<dbReference type="FunFam" id="1.20.58.90:FF:000004">
    <property type="entry name" value="Syntaxin 10"/>
    <property type="match status" value="1"/>
</dbReference>
<keyword evidence="3 10" id="KW-0812">Transmembrane</keyword>
<dbReference type="EMBL" id="DAKRPA010000063">
    <property type="protein sequence ID" value="DBA00492.1"/>
    <property type="molecule type" value="Genomic_DNA"/>
</dbReference>
<evidence type="ECO:0000259" key="11">
    <source>
        <dbReference type="PROSITE" id="PS50192"/>
    </source>
</evidence>
<keyword evidence="4" id="KW-0653">Protein transport</keyword>
<evidence type="ECO:0000256" key="6">
    <source>
        <dbReference type="ARBA" id="ARBA00023034"/>
    </source>
</evidence>
<dbReference type="CDD" id="cd15841">
    <property type="entry name" value="SNARE_Qc"/>
    <property type="match status" value="1"/>
</dbReference>
<dbReference type="GO" id="GO:0048193">
    <property type="term" value="P:Golgi vesicle transport"/>
    <property type="evidence" value="ECO:0007669"/>
    <property type="project" value="InterPro"/>
</dbReference>
<proteinExistence type="inferred from homology"/>
<keyword evidence="2" id="KW-0813">Transport</keyword>
<keyword evidence="5 10" id="KW-1133">Transmembrane helix</keyword>
<dbReference type="SMART" id="SM00397">
    <property type="entry name" value="t_SNARE"/>
    <property type="match status" value="1"/>
</dbReference>
<dbReference type="Pfam" id="PF09177">
    <property type="entry name" value="STX6_10_61_N"/>
    <property type="match status" value="1"/>
</dbReference>
<dbReference type="GO" id="GO:0015031">
    <property type="term" value="P:protein transport"/>
    <property type="evidence" value="ECO:0007669"/>
    <property type="project" value="UniProtKB-KW"/>
</dbReference>
<evidence type="ECO:0000256" key="7">
    <source>
        <dbReference type="ARBA" id="ARBA00023136"/>
    </source>
</evidence>
<protein>
    <recommendedName>
        <fullName evidence="11">t-SNARE coiled-coil homology domain-containing protein</fullName>
    </recommendedName>
</protein>
<sequence length="254" mass="28592">MSARPSGNAAASADPFYVFKDELEGKVTAVHQQYAKWKSVLDAQDSASAKDLPALTTQIETSVAAAEKSLKFLEQTIVVVEANRAKFEHIDNAEISSRKAFVSSTRMELLSVSSELQSDAVKTRIRREEQKMLKPLSQRPTQPTLPKEDSNARFLGDELQRQQQIQKEQDQGLEELSKSAANLNHIAVEINSEIKSQNHMLDEMSTDVDEAHERMNFVMEKMSDLLKTKDKCQLGLILFLSFVLVVMIFLVIYT</sequence>
<comment type="caution">
    <text evidence="12">The sequence shown here is derived from an EMBL/GenBank/DDBJ whole genome shotgun (WGS) entry which is preliminary data.</text>
</comment>
<reference evidence="12" key="2">
    <citation type="journal article" date="2023" name="Microbiol Resour">
        <title>Decontamination and Annotation of the Draft Genome Sequence of the Oomycete Lagenidium giganteum ARSEF 373.</title>
        <authorList>
            <person name="Morgan W.R."/>
            <person name="Tartar A."/>
        </authorList>
    </citation>
    <scope>NUCLEOTIDE SEQUENCE</scope>
    <source>
        <strain evidence="12">ARSEF 373</strain>
    </source>
</reference>
<comment type="subcellular location">
    <subcellularLocation>
        <location evidence="8">Golgi apparatus</location>
        <location evidence="8">trans-Golgi network membrane</location>
        <topology evidence="8">Single-pass type IV membrane protein</topology>
    </subcellularLocation>
</comment>
<organism evidence="12 13">
    <name type="scientific">Lagenidium giganteum</name>
    <dbReference type="NCBI Taxonomy" id="4803"/>
    <lineage>
        <taxon>Eukaryota</taxon>
        <taxon>Sar</taxon>
        <taxon>Stramenopiles</taxon>
        <taxon>Oomycota</taxon>
        <taxon>Peronosporomycetes</taxon>
        <taxon>Pythiales</taxon>
        <taxon>Pythiaceae</taxon>
    </lineage>
</organism>
<dbReference type="PANTHER" id="PTHR12791">
    <property type="entry name" value="GOLGI SNARE BET1-RELATED"/>
    <property type="match status" value="1"/>
</dbReference>
<evidence type="ECO:0000256" key="3">
    <source>
        <dbReference type="ARBA" id="ARBA00022692"/>
    </source>
</evidence>
<dbReference type="AlphaFoldDB" id="A0AAV2Z4Y5"/>
<evidence type="ECO:0000256" key="9">
    <source>
        <dbReference type="SAM" id="MobiDB-lite"/>
    </source>
</evidence>
<keyword evidence="7 10" id="KW-0472">Membrane</keyword>
<dbReference type="CDD" id="cd21443">
    <property type="entry name" value="SNARE_NTD_STX6_STX10"/>
    <property type="match status" value="1"/>
</dbReference>
<dbReference type="GO" id="GO:0005794">
    <property type="term" value="C:Golgi apparatus"/>
    <property type="evidence" value="ECO:0007669"/>
    <property type="project" value="UniProtKB-SubCell"/>
</dbReference>
<evidence type="ECO:0000256" key="4">
    <source>
        <dbReference type="ARBA" id="ARBA00022927"/>
    </source>
</evidence>
<dbReference type="InterPro" id="IPR010989">
    <property type="entry name" value="SNARE"/>
</dbReference>
<evidence type="ECO:0000313" key="12">
    <source>
        <dbReference type="EMBL" id="DBA00492.1"/>
    </source>
</evidence>
<dbReference type="Pfam" id="PF05739">
    <property type="entry name" value="SNARE"/>
    <property type="match status" value="1"/>
</dbReference>
<accession>A0AAV2Z4Y5</accession>
<name>A0AAV2Z4Y5_9STRA</name>
<evidence type="ECO:0000256" key="5">
    <source>
        <dbReference type="ARBA" id="ARBA00022989"/>
    </source>
</evidence>
<feature type="domain" description="T-SNARE coiled-coil homology" evidence="11">
    <location>
        <begin position="163"/>
        <end position="225"/>
    </location>
</feature>
<keyword evidence="6" id="KW-0333">Golgi apparatus</keyword>
<dbReference type="GO" id="GO:0016020">
    <property type="term" value="C:membrane"/>
    <property type="evidence" value="ECO:0007669"/>
    <property type="project" value="InterPro"/>
</dbReference>
<feature type="region of interest" description="Disordered" evidence="9">
    <location>
        <begin position="130"/>
        <end position="150"/>
    </location>
</feature>
<evidence type="ECO:0000256" key="8">
    <source>
        <dbReference type="ARBA" id="ARBA00037801"/>
    </source>
</evidence>
<feature type="transmembrane region" description="Helical" evidence="10">
    <location>
        <begin position="234"/>
        <end position="253"/>
    </location>
</feature>
<evidence type="ECO:0000256" key="1">
    <source>
        <dbReference type="ARBA" id="ARBA00009063"/>
    </source>
</evidence>
<dbReference type="PROSITE" id="PS50192">
    <property type="entry name" value="T_SNARE"/>
    <property type="match status" value="1"/>
</dbReference>
<dbReference type="Proteomes" id="UP001146120">
    <property type="component" value="Unassembled WGS sequence"/>
</dbReference>
<dbReference type="InterPro" id="IPR000727">
    <property type="entry name" value="T_SNARE_dom"/>
</dbReference>
<evidence type="ECO:0000313" key="13">
    <source>
        <dbReference type="Proteomes" id="UP001146120"/>
    </source>
</evidence>
<reference evidence="12" key="1">
    <citation type="submission" date="2022-11" db="EMBL/GenBank/DDBJ databases">
        <authorList>
            <person name="Morgan W.R."/>
            <person name="Tartar A."/>
        </authorList>
    </citation>
    <scope>NUCLEOTIDE SEQUENCE</scope>
    <source>
        <strain evidence="12">ARSEF 373</strain>
    </source>
</reference>
<keyword evidence="13" id="KW-1185">Reference proteome</keyword>
<gene>
    <name evidence="12" type="ORF">N0F65_002735</name>
</gene>
<dbReference type="InterPro" id="IPR015260">
    <property type="entry name" value="Syntaxin-6/10/61_N"/>
</dbReference>